<feature type="signal peptide" evidence="3">
    <location>
        <begin position="1"/>
        <end position="23"/>
    </location>
</feature>
<evidence type="ECO:0000313" key="5">
    <source>
        <dbReference type="EMBL" id="OAY51236.1"/>
    </source>
</evidence>
<name>A0A2C9VXX8_MANES</name>
<keyword evidence="1" id="KW-0646">Protease inhibitor</keyword>
<dbReference type="Proteomes" id="UP000091857">
    <property type="component" value="Chromosome 5"/>
</dbReference>
<dbReference type="GO" id="GO:0004869">
    <property type="term" value="F:cysteine-type endopeptidase inhibitor activity"/>
    <property type="evidence" value="ECO:0007669"/>
    <property type="project" value="UniProtKB-KW"/>
</dbReference>
<proteinExistence type="predicted"/>
<accession>A0A2C9VXX8</accession>
<dbReference type="PANTHER" id="PTHR47373">
    <property type="entry name" value="CYSTEINE PROTEINASE INHIBITOR 2"/>
    <property type="match status" value="1"/>
</dbReference>
<dbReference type="STRING" id="3983.A0A2C9VXX8"/>
<evidence type="ECO:0000256" key="2">
    <source>
        <dbReference type="ARBA" id="ARBA00022704"/>
    </source>
</evidence>
<dbReference type="SUPFAM" id="SSF54403">
    <property type="entry name" value="Cystatin/monellin"/>
    <property type="match status" value="1"/>
</dbReference>
<comment type="caution">
    <text evidence="5">The sequence shown here is derived from an EMBL/GenBank/DDBJ whole genome shotgun (WGS) entry which is preliminary data.</text>
</comment>
<dbReference type="InterPro" id="IPR046350">
    <property type="entry name" value="Cystatin_sf"/>
</dbReference>
<dbReference type="OrthoDB" id="1908104at2759"/>
<protein>
    <recommendedName>
        <fullName evidence="4">Cystatin domain-containing protein</fullName>
    </recommendedName>
</protein>
<keyword evidence="3" id="KW-0732">Signal</keyword>
<dbReference type="OMA" id="GRFSITE"/>
<sequence length="134" mass="15028">MAKVEQLLLLLLVPVFLLVSVSARGGLLGGLQPVEDVKSNQQVQELGRFSITEFNKQLLNQANGGEELIFSEVVEAKVQVVRGIMYYLKIEATTKGSQETGIYDSKVATQPWLHQRKLIRFQPSMDLRIRKSGK</sequence>
<evidence type="ECO:0000256" key="1">
    <source>
        <dbReference type="ARBA" id="ARBA00022690"/>
    </source>
</evidence>
<evidence type="ECO:0000259" key="4">
    <source>
        <dbReference type="SMART" id="SM00043"/>
    </source>
</evidence>
<gene>
    <name evidence="5" type="ORF">MANES_05G198300v8</name>
</gene>
<dbReference type="InterPro" id="IPR000010">
    <property type="entry name" value="Cystatin_dom"/>
</dbReference>
<evidence type="ECO:0000313" key="6">
    <source>
        <dbReference type="Proteomes" id="UP000091857"/>
    </source>
</evidence>
<dbReference type="Pfam" id="PF16845">
    <property type="entry name" value="SQAPI"/>
    <property type="match status" value="1"/>
</dbReference>
<organism evidence="5 6">
    <name type="scientific">Manihot esculenta</name>
    <name type="common">Cassava</name>
    <name type="synonym">Jatropha manihot</name>
    <dbReference type="NCBI Taxonomy" id="3983"/>
    <lineage>
        <taxon>Eukaryota</taxon>
        <taxon>Viridiplantae</taxon>
        <taxon>Streptophyta</taxon>
        <taxon>Embryophyta</taxon>
        <taxon>Tracheophyta</taxon>
        <taxon>Spermatophyta</taxon>
        <taxon>Magnoliopsida</taxon>
        <taxon>eudicotyledons</taxon>
        <taxon>Gunneridae</taxon>
        <taxon>Pentapetalae</taxon>
        <taxon>rosids</taxon>
        <taxon>fabids</taxon>
        <taxon>Malpighiales</taxon>
        <taxon>Euphorbiaceae</taxon>
        <taxon>Crotonoideae</taxon>
        <taxon>Manihoteae</taxon>
        <taxon>Manihot</taxon>
    </lineage>
</organism>
<evidence type="ECO:0000256" key="3">
    <source>
        <dbReference type="SAM" id="SignalP"/>
    </source>
</evidence>
<keyword evidence="6" id="KW-1185">Reference proteome</keyword>
<dbReference type="Gramene" id="Manes.05G198300.1.v8.1">
    <property type="protein sequence ID" value="Manes.05G198300.1.v8.1.CDS.1"/>
    <property type="gene ID" value="Manes.05G198300.v8.1"/>
</dbReference>
<reference evidence="6" key="1">
    <citation type="journal article" date="2016" name="Nat. Biotechnol.">
        <title>Sequencing wild and cultivated cassava and related species reveals extensive interspecific hybridization and genetic diversity.</title>
        <authorList>
            <person name="Bredeson J.V."/>
            <person name="Lyons J.B."/>
            <person name="Prochnik S.E."/>
            <person name="Wu G.A."/>
            <person name="Ha C.M."/>
            <person name="Edsinger-Gonzales E."/>
            <person name="Grimwood J."/>
            <person name="Schmutz J."/>
            <person name="Rabbi I.Y."/>
            <person name="Egesi C."/>
            <person name="Nauluvula P."/>
            <person name="Lebot V."/>
            <person name="Ndunguru J."/>
            <person name="Mkamilo G."/>
            <person name="Bart R.S."/>
            <person name="Setter T.L."/>
            <person name="Gleadow R.M."/>
            <person name="Kulakow P."/>
            <person name="Ferguson M.E."/>
            <person name="Rounsley S."/>
            <person name="Rokhsar D.S."/>
        </authorList>
    </citation>
    <scope>NUCLEOTIDE SEQUENCE [LARGE SCALE GENOMIC DNA]</scope>
    <source>
        <strain evidence="6">cv. AM560-2</strain>
    </source>
</reference>
<feature type="domain" description="Cystatin" evidence="4">
    <location>
        <begin position="26"/>
        <end position="124"/>
    </location>
</feature>
<feature type="chain" id="PRO_5018765100" description="Cystatin domain-containing protein" evidence="3">
    <location>
        <begin position="24"/>
        <end position="134"/>
    </location>
</feature>
<dbReference type="PANTHER" id="PTHR47373:SF1">
    <property type="entry name" value="CYSTEINE PROTEINASE INHIBITOR 2"/>
    <property type="match status" value="1"/>
</dbReference>
<keyword evidence="2" id="KW-0789">Thiol protease inhibitor</keyword>
<dbReference type="CDD" id="cd00042">
    <property type="entry name" value="CY"/>
    <property type="match status" value="1"/>
</dbReference>
<dbReference type="EMBL" id="CM004391">
    <property type="protein sequence ID" value="OAY51236.1"/>
    <property type="molecule type" value="Genomic_DNA"/>
</dbReference>
<dbReference type="AlphaFoldDB" id="A0A2C9VXX8"/>
<dbReference type="Gene3D" id="3.10.450.10">
    <property type="match status" value="1"/>
</dbReference>
<dbReference type="SMART" id="SM00043">
    <property type="entry name" value="CY"/>
    <property type="match status" value="1"/>
</dbReference>